<keyword evidence="7 8" id="KW-0694">RNA-binding</keyword>
<keyword evidence="3" id="KW-0479">Metal-binding</keyword>
<evidence type="ECO:0000313" key="10">
    <source>
        <dbReference type="Proteomes" id="UP000046393"/>
    </source>
</evidence>
<evidence type="ECO:0000313" key="11">
    <source>
        <dbReference type="WBParaSite" id="SMUV_0000603601-mRNA-1"/>
    </source>
</evidence>
<dbReference type="InterPro" id="IPR024161">
    <property type="entry name" value="Znf_nanos-typ"/>
</dbReference>
<evidence type="ECO:0000259" key="9">
    <source>
        <dbReference type="PROSITE" id="PS51522"/>
    </source>
</evidence>
<dbReference type="GO" id="GO:0006417">
    <property type="term" value="P:regulation of translation"/>
    <property type="evidence" value="ECO:0007669"/>
    <property type="project" value="UniProtKB-UniRule"/>
</dbReference>
<dbReference type="Pfam" id="PF05741">
    <property type="entry name" value="zf-nanos"/>
    <property type="match status" value="1"/>
</dbReference>
<evidence type="ECO:0000256" key="6">
    <source>
        <dbReference type="ARBA" id="ARBA00022845"/>
    </source>
</evidence>
<dbReference type="GO" id="GO:0003723">
    <property type="term" value="F:RNA binding"/>
    <property type="evidence" value="ECO:0007669"/>
    <property type="project" value="UniProtKB-UniRule"/>
</dbReference>
<keyword evidence="4 8" id="KW-0863">Zinc-finger</keyword>
<keyword evidence="6 8" id="KW-0810">Translation regulation</keyword>
<reference evidence="11" key="1">
    <citation type="submission" date="2017-02" db="UniProtKB">
        <authorList>
            <consortium name="WormBaseParasite"/>
        </authorList>
    </citation>
    <scope>IDENTIFICATION</scope>
</reference>
<evidence type="ECO:0000256" key="3">
    <source>
        <dbReference type="ARBA" id="ARBA00022723"/>
    </source>
</evidence>
<dbReference type="STRING" id="451379.A0A0N5AN60"/>
<sequence length="358" mass="39661">MFVPINDIQPVMPFRQYNEASYLQSDYTAPFAMSNLMYNVAVPCSNSLGCSQLPVVMRLEPSHLQASSVPIQLAQDPEFSLQNSQQRAFYNVAIPSQNAAPQLQFLMRPSSQAYPNEQLQQATGSNAVPSKGSKFNLHCVPTVRIGQNSQFSATHHRNLISLTATPPTTSGSLPKSRSRHNLNQEIHNANGVGHARKARQNFETSNPNNSTDCTKSSWESSTVKGTLKSSNFLKSDIKRETEVKQNCDVSKDLLDRKSSASTWSSKIPSNLSARRFNGCRSYFPEEGSSPVTAMLHCGFCCSNNEAEEVFRSHNSHDELGRTICPKLRQVVCSYCKATGDRAHTAGFCRSKRDVARFL</sequence>
<evidence type="ECO:0000256" key="2">
    <source>
        <dbReference type="ARBA" id="ARBA00022490"/>
    </source>
</evidence>
<accession>A0A0N5AN60</accession>
<comment type="subcellular location">
    <subcellularLocation>
        <location evidence="1">Cytoplasm</location>
    </subcellularLocation>
</comment>
<evidence type="ECO:0000256" key="1">
    <source>
        <dbReference type="ARBA" id="ARBA00004496"/>
    </source>
</evidence>
<feature type="domain" description="Nanos-type" evidence="9">
    <location>
        <begin position="296"/>
        <end position="350"/>
    </location>
</feature>
<keyword evidence="10" id="KW-1185">Reference proteome</keyword>
<organism evidence="10 11">
    <name type="scientific">Syphacia muris</name>
    <dbReference type="NCBI Taxonomy" id="451379"/>
    <lineage>
        <taxon>Eukaryota</taxon>
        <taxon>Metazoa</taxon>
        <taxon>Ecdysozoa</taxon>
        <taxon>Nematoda</taxon>
        <taxon>Chromadorea</taxon>
        <taxon>Rhabditida</taxon>
        <taxon>Spirurina</taxon>
        <taxon>Oxyuridomorpha</taxon>
        <taxon>Oxyuroidea</taxon>
        <taxon>Oxyuridae</taxon>
        <taxon>Syphacia</taxon>
    </lineage>
</organism>
<dbReference type="AlphaFoldDB" id="A0A0N5AN60"/>
<dbReference type="InterPro" id="IPR008705">
    <property type="entry name" value="Nanos/Xcar2"/>
</dbReference>
<dbReference type="PANTHER" id="PTHR12887">
    <property type="entry name" value="NANOS PROTEIN"/>
    <property type="match status" value="1"/>
</dbReference>
<dbReference type="GO" id="GO:0005737">
    <property type="term" value="C:cytoplasm"/>
    <property type="evidence" value="ECO:0007669"/>
    <property type="project" value="UniProtKB-SubCell"/>
</dbReference>
<dbReference type="WBParaSite" id="SMUV_0000603601-mRNA-1">
    <property type="protein sequence ID" value="SMUV_0000603601-mRNA-1"/>
    <property type="gene ID" value="SMUV_0000603601"/>
</dbReference>
<keyword evidence="5" id="KW-0862">Zinc</keyword>
<proteinExistence type="inferred from homology"/>
<evidence type="ECO:0000256" key="8">
    <source>
        <dbReference type="PROSITE-ProRule" id="PRU00855"/>
    </source>
</evidence>
<evidence type="ECO:0000256" key="5">
    <source>
        <dbReference type="ARBA" id="ARBA00022833"/>
    </source>
</evidence>
<evidence type="ECO:0000256" key="4">
    <source>
        <dbReference type="ARBA" id="ARBA00022771"/>
    </source>
</evidence>
<dbReference type="GO" id="GO:0008270">
    <property type="term" value="F:zinc ion binding"/>
    <property type="evidence" value="ECO:0007669"/>
    <property type="project" value="UniProtKB-KW"/>
</dbReference>
<dbReference type="InterPro" id="IPR038129">
    <property type="entry name" value="Nanos_sf"/>
</dbReference>
<keyword evidence="2" id="KW-0963">Cytoplasm</keyword>
<dbReference type="Proteomes" id="UP000046393">
    <property type="component" value="Unplaced"/>
</dbReference>
<protein>
    <submittedName>
        <fullName evidence="11">Nanos-type domain-containing protein</fullName>
    </submittedName>
</protein>
<evidence type="ECO:0000256" key="7">
    <source>
        <dbReference type="ARBA" id="ARBA00022884"/>
    </source>
</evidence>
<name>A0A0N5AN60_9BILA</name>
<comment type="similarity">
    <text evidence="8">Belongs to the nanos family.</text>
</comment>
<dbReference type="Gene3D" id="4.10.60.30">
    <property type="entry name" value="Nanos, RNA-binding domain"/>
    <property type="match status" value="1"/>
</dbReference>
<dbReference type="PROSITE" id="PS51522">
    <property type="entry name" value="ZF_NANOS"/>
    <property type="match status" value="1"/>
</dbReference>